<keyword evidence="4 5" id="KW-0472">Membrane</keyword>
<evidence type="ECO:0000256" key="5">
    <source>
        <dbReference type="SAM" id="Phobius"/>
    </source>
</evidence>
<dbReference type="InterPro" id="IPR017452">
    <property type="entry name" value="GPCR_Rhodpsn_7TM"/>
</dbReference>
<keyword evidence="7" id="KW-0675">Receptor</keyword>
<comment type="subcellular location">
    <subcellularLocation>
        <location evidence="1">Membrane</location>
    </subcellularLocation>
</comment>
<evidence type="ECO:0000256" key="3">
    <source>
        <dbReference type="ARBA" id="ARBA00022989"/>
    </source>
</evidence>
<feature type="transmembrane region" description="Helical" evidence="5">
    <location>
        <begin position="159"/>
        <end position="181"/>
    </location>
</feature>
<proteinExistence type="predicted"/>
<feature type="transmembrane region" description="Helical" evidence="5">
    <location>
        <begin position="97"/>
        <end position="118"/>
    </location>
</feature>
<dbReference type="Pfam" id="PF00001">
    <property type="entry name" value="7tm_1"/>
    <property type="match status" value="1"/>
</dbReference>
<name>A0ABR0ZPX6_HUSHU</name>
<evidence type="ECO:0000313" key="8">
    <source>
        <dbReference type="Proteomes" id="UP001369086"/>
    </source>
</evidence>
<dbReference type="PANTHER" id="PTHR47392:SF1">
    <property type="entry name" value="G-PROTEIN COUPLED RECEPTOR 82-RELATED"/>
    <property type="match status" value="1"/>
</dbReference>
<feature type="transmembrane region" description="Helical" evidence="5">
    <location>
        <begin position="252"/>
        <end position="273"/>
    </location>
</feature>
<keyword evidence="2 5" id="KW-0812">Transmembrane</keyword>
<dbReference type="Proteomes" id="UP001369086">
    <property type="component" value="Unassembled WGS sequence"/>
</dbReference>
<accession>A0ABR0ZPX6</accession>
<evidence type="ECO:0000256" key="4">
    <source>
        <dbReference type="ARBA" id="ARBA00023136"/>
    </source>
</evidence>
<gene>
    <name evidence="7" type="ORF">HHUSO_G10542</name>
</gene>
<sequence length="413" mass="46739">MANASSNMSCLETSIATTVVLPTLYLFILITGLPGNALSLWIFLKKIKLKTPTHFYLTNLVVSNLLFCMIIPFLFLYYAKGYLWKTDMVICQFTVGIVTPILYININISIVLLSWIAISRYAILIKHNKKTCYCYPSVLRRLFLSGFLKGFRQLKFAKILCLSVWIIVVGGTVPLAAYYSITEVGVENIEACYGKQVETGGKTSQLGSLFAISLSFICFLVVFVLYLSIARHVYNIQKSAAIPGRHRVYNKVFRNVLVIQVVLFVCFLPHNIFKAVFVSLVGTCACDKLTTLVEVKNILLCLTAFRSSLDPLTYFLLDKTFRRHFHNALASSQTAQPSNSIIYKPEHRTDCSQITVQVTKCIETPKGEQPLQFRHRTMETQMHTSESFVQYSTSVLSSSKWDSVHRLQICTCE</sequence>
<evidence type="ECO:0000256" key="2">
    <source>
        <dbReference type="ARBA" id="ARBA00022692"/>
    </source>
</evidence>
<comment type="caution">
    <text evidence="7">The sequence shown here is derived from an EMBL/GenBank/DDBJ whole genome shotgun (WGS) entry which is preliminary data.</text>
</comment>
<dbReference type="SUPFAM" id="SSF81321">
    <property type="entry name" value="Family A G protein-coupled receptor-like"/>
    <property type="match status" value="1"/>
</dbReference>
<dbReference type="InterPro" id="IPR042804">
    <property type="entry name" value="GPR82"/>
</dbReference>
<feature type="transmembrane region" description="Helical" evidence="5">
    <location>
        <begin position="24"/>
        <end position="44"/>
    </location>
</feature>
<dbReference type="PROSITE" id="PS50262">
    <property type="entry name" value="G_PROTEIN_RECEP_F1_2"/>
    <property type="match status" value="1"/>
</dbReference>
<dbReference type="Gene3D" id="1.20.1070.10">
    <property type="entry name" value="Rhodopsin 7-helix transmembrane proteins"/>
    <property type="match status" value="1"/>
</dbReference>
<evidence type="ECO:0000259" key="6">
    <source>
        <dbReference type="PROSITE" id="PS50262"/>
    </source>
</evidence>
<feature type="transmembrane region" description="Helical" evidence="5">
    <location>
        <begin position="56"/>
        <end position="77"/>
    </location>
</feature>
<organism evidence="7 8">
    <name type="scientific">Huso huso</name>
    <name type="common">Beluga</name>
    <name type="synonym">Acipenser huso</name>
    <dbReference type="NCBI Taxonomy" id="61971"/>
    <lineage>
        <taxon>Eukaryota</taxon>
        <taxon>Metazoa</taxon>
        <taxon>Chordata</taxon>
        <taxon>Craniata</taxon>
        <taxon>Vertebrata</taxon>
        <taxon>Euteleostomi</taxon>
        <taxon>Actinopterygii</taxon>
        <taxon>Chondrostei</taxon>
        <taxon>Acipenseriformes</taxon>
        <taxon>Acipenseridae</taxon>
        <taxon>Huso</taxon>
    </lineage>
</organism>
<keyword evidence="3 5" id="KW-1133">Transmembrane helix</keyword>
<dbReference type="PANTHER" id="PTHR47392">
    <property type="entry name" value="G-PROTEIN COUPLED RECEPTOR 82-RELATED"/>
    <property type="match status" value="1"/>
</dbReference>
<feature type="domain" description="G-protein coupled receptors family 1 profile" evidence="6">
    <location>
        <begin position="35"/>
        <end position="314"/>
    </location>
</feature>
<dbReference type="InterPro" id="IPR000276">
    <property type="entry name" value="GPCR_Rhodpsn"/>
</dbReference>
<feature type="transmembrane region" description="Helical" evidence="5">
    <location>
        <begin position="209"/>
        <end position="231"/>
    </location>
</feature>
<protein>
    <submittedName>
        <fullName evidence="7">G-protein coupled receptor 82</fullName>
    </submittedName>
</protein>
<evidence type="ECO:0000256" key="1">
    <source>
        <dbReference type="ARBA" id="ARBA00004370"/>
    </source>
</evidence>
<dbReference type="PRINTS" id="PR00237">
    <property type="entry name" value="GPCRRHODOPSN"/>
</dbReference>
<evidence type="ECO:0000313" key="7">
    <source>
        <dbReference type="EMBL" id="KAK6486853.1"/>
    </source>
</evidence>
<dbReference type="EMBL" id="JAHFZB010000008">
    <property type="protein sequence ID" value="KAK6486853.1"/>
    <property type="molecule type" value="Genomic_DNA"/>
</dbReference>
<keyword evidence="8" id="KW-1185">Reference proteome</keyword>
<reference evidence="7 8" key="1">
    <citation type="submission" date="2021-05" db="EMBL/GenBank/DDBJ databases">
        <authorList>
            <person name="Zahm M."/>
            <person name="Klopp C."/>
            <person name="Cabau C."/>
            <person name="Kuhl H."/>
            <person name="Suciu R."/>
            <person name="Ciorpac M."/>
            <person name="Holostenco D."/>
            <person name="Gessner J."/>
            <person name="Wuertz S."/>
            <person name="Hohne C."/>
            <person name="Stock M."/>
            <person name="Gislard M."/>
            <person name="Lluch J."/>
            <person name="Milhes M."/>
            <person name="Lampietro C."/>
            <person name="Lopez Roques C."/>
            <person name="Donnadieu C."/>
            <person name="Du K."/>
            <person name="Schartl M."/>
            <person name="Guiguen Y."/>
        </authorList>
    </citation>
    <scope>NUCLEOTIDE SEQUENCE [LARGE SCALE GENOMIC DNA]</scope>
    <source>
        <strain evidence="7">Hh-F2</strain>
        <tissue evidence="7">Blood</tissue>
    </source>
</reference>